<keyword evidence="4 10" id="KW-0808">Transferase</keyword>
<dbReference type="GO" id="GO:0016763">
    <property type="term" value="F:pentosyltransferase activity"/>
    <property type="evidence" value="ECO:0007669"/>
    <property type="project" value="TreeGrafter"/>
</dbReference>
<dbReference type="PANTHER" id="PTHR33908:SF3">
    <property type="entry name" value="UNDECAPRENYL PHOSPHATE-ALPHA-4-AMINO-4-DEOXY-L-ARABINOSE ARABINOSYL TRANSFERASE"/>
    <property type="match status" value="1"/>
</dbReference>
<evidence type="ECO:0000256" key="5">
    <source>
        <dbReference type="ARBA" id="ARBA00022692"/>
    </source>
</evidence>
<feature type="transmembrane region" description="Helical" evidence="8">
    <location>
        <begin position="20"/>
        <end position="40"/>
    </location>
</feature>
<dbReference type="GO" id="GO:0010041">
    <property type="term" value="P:response to iron(III) ion"/>
    <property type="evidence" value="ECO:0007669"/>
    <property type="project" value="TreeGrafter"/>
</dbReference>
<feature type="transmembrane region" description="Helical" evidence="8">
    <location>
        <begin position="121"/>
        <end position="140"/>
    </location>
</feature>
<evidence type="ECO:0000256" key="4">
    <source>
        <dbReference type="ARBA" id="ARBA00022679"/>
    </source>
</evidence>
<keyword evidence="5 8" id="KW-0812">Transmembrane</keyword>
<dbReference type="Pfam" id="PF13231">
    <property type="entry name" value="PMT_2"/>
    <property type="match status" value="1"/>
</dbReference>
<comment type="subcellular location">
    <subcellularLocation>
        <location evidence="1">Cell membrane</location>
        <topology evidence="1">Multi-pass membrane protein</topology>
    </subcellularLocation>
</comment>
<dbReference type="GO" id="GO:0005886">
    <property type="term" value="C:plasma membrane"/>
    <property type="evidence" value="ECO:0007669"/>
    <property type="project" value="UniProtKB-SubCell"/>
</dbReference>
<evidence type="ECO:0000313" key="11">
    <source>
        <dbReference type="Proteomes" id="UP000199662"/>
    </source>
</evidence>
<organism evidence="10 11">
    <name type="scientific">Propionispira arboris</name>
    <dbReference type="NCBI Taxonomy" id="84035"/>
    <lineage>
        <taxon>Bacteria</taxon>
        <taxon>Bacillati</taxon>
        <taxon>Bacillota</taxon>
        <taxon>Negativicutes</taxon>
        <taxon>Selenomonadales</taxon>
        <taxon>Selenomonadaceae</taxon>
        <taxon>Propionispira</taxon>
    </lineage>
</organism>
<dbReference type="InterPro" id="IPR050297">
    <property type="entry name" value="LipidA_mod_glycosyltrf_83"/>
</dbReference>
<feature type="transmembrane region" description="Helical" evidence="8">
    <location>
        <begin position="94"/>
        <end position="115"/>
    </location>
</feature>
<feature type="transmembrane region" description="Helical" evidence="8">
    <location>
        <begin position="305"/>
        <end position="323"/>
    </location>
</feature>
<keyword evidence="2" id="KW-1003">Cell membrane</keyword>
<proteinExistence type="predicted"/>
<keyword evidence="3 10" id="KW-0328">Glycosyltransferase</keyword>
<evidence type="ECO:0000259" key="9">
    <source>
        <dbReference type="Pfam" id="PF13231"/>
    </source>
</evidence>
<dbReference type="PANTHER" id="PTHR33908">
    <property type="entry name" value="MANNOSYLTRANSFERASE YKCB-RELATED"/>
    <property type="match status" value="1"/>
</dbReference>
<feature type="transmembrane region" description="Helical" evidence="8">
    <location>
        <begin position="147"/>
        <end position="165"/>
    </location>
</feature>
<accession>A0A1H6X131</accession>
<feature type="transmembrane region" description="Helical" evidence="8">
    <location>
        <begin position="351"/>
        <end position="372"/>
    </location>
</feature>
<dbReference type="GO" id="GO:0009103">
    <property type="term" value="P:lipopolysaccharide biosynthetic process"/>
    <property type="evidence" value="ECO:0007669"/>
    <property type="project" value="UniProtKB-ARBA"/>
</dbReference>
<dbReference type="EMBL" id="FNZK01000004">
    <property type="protein sequence ID" value="SEJ21264.1"/>
    <property type="molecule type" value="Genomic_DNA"/>
</dbReference>
<reference evidence="10 11" key="1">
    <citation type="submission" date="2016-10" db="EMBL/GenBank/DDBJ databases">
        <authorList>
            <person name="de Groot N.N."/>
        </authorList>
    </citation>
    <scope>NUCLEOTIDE SEQUENCE [LARGE SCALE GENOMIC DNA]</scope>
    <source>
        <strain evidence="10 11">DSM 2179</strain>
    </source>
</reference>
<feature type="transmembrane region" description="Helical" evidence="8">
    <location>
        <begin position="177"/>
        <end position="205"/>
    </location>
</feature>
<evidence type="ECO:0000256" key="6">
    <source>
        <dbReference type="ARBA" id="ARBA00022989"/>
    </source>
</evidence>
<dbReference type="STRING" id="84035.SAMN05660742_104177"/>
<evidence type="ECO:0000256" key="8">
    <source>
        <dbReference type="SAM" id="Phobius"/>
    </source>
</evidence>
<dbReference type="InterPro" id="IPR038731">
    <property type="entry name" value="RgtA/B/C-like"/>
</dbReference>
<feature type="transmembrane region" description="Helical" evidence="8">
    <location>
        <begin position="267"/>
        <end position="284"/>
    </location>
</feature>
<name>A0A1H6X131_9FIRM</name>
<evidence type="ECO:0000256" key="2">
    <source>
        <dbReference type="ARBA" id="ARBA00022475"/>
    </source>
</evidence>
<feature type="transmembrane region" description="Helical" evidence="8">
    <location>
        <begin position="329"/>
        <end position="346"/>
    </location>
</feature>
<evidence type="ECO:0000313" key="10">
    <source>
        <dbReference type="EMBL" id="SEJ21264.1"/>
    </source>
</evidence>
<feature type="domain" description="Glycosyltransferase RgtA/B/C/D-like" evidence="9">
    <location>
        <begin position="73"/>
        <end position="228"/>
    </location>
</feature>
<dbReference type="Proteomes" id="UP000199662">
    <property type="component" value="Unassembled WGS sequence"/>
</dbReference>
<dbReference type="AlphaFoldDB" id="A0A1H6X131"/>
<keyword evidence="6 8" id="KW-1133">Transmembrane helix</keyword>
<keyword evidence="11" id="KW-1185">Reference proteome</keyword>
<evidence type="ECO:0000256" key="1">
    <source>
        <dbReference type="ARBA" id="ARBA00004651"/>
    </source>
</evidence>
<sequence>MRLDSDQAGGTENLSTKKHLSIILVLGIYLFFLGNQGIFITDPVESNYALTASEMVQSGNYISPQIYGTYWYDKPIFFYWQLASAFQIFGTNEFAARFWPAVMGILGLLMTYVFTRKLYDAKIGLFAALILGTSFEYWLISKTVITDMSLFVFFNAALVCFYLGYGSEKKQYYYGAYLFAGLATLTKGPIGFLLPGLIIVFFMLWRRNFAELKHMKLLSGSLILVLVGGSWYYIMYTIHGTIFLETFLGIHNFLRATVSEHPKDNVWYFYIVMFFIGFFPWAFIMPMALKKIWTQKKWPELDEKTGFLLIWLFVVFAFYQIVATKYTTYTFPYLLPIAILAARFLAERCKFIMKIVAFNVVFYTVLTFWVAIPYCQQFSAKTAAVIVASAKEPDMIVGSYGDYHTSAVFYGQTQIYRMEKAKNINTMLPKAMSWSSKNVMPFLAEENLADKKNVLMLVDDDSVDRFKKDMAGNWLLIGQANQEFLFRKQ</sequence>
<evidence type="ECO:0000256" key="7">
    <source>
        <dbReference type="ARBA" id="ARBA00023136"/>
    </source>
</evidence>
<keyword evidence="7 8" id="KW-0472">Membrane</keyword>
<gene>
    <name evidence="10" type="ORF">SAMN05660742_104177</name>
</gene>
<evidence type="ECO:0000256" key="3">
    <source>
        <dbReference type="ARBA" id="ARBA00022676"/>
    </source>
</evidence>
<protein>
    <submittedName>
        <fullName evidence="10">Dolichyl-phosphate-mannose-protein mannosyltransferase</fullName>
    </submittedName>
</protein>